<feature type="transmembrane region" description="Helical" evidence="6">
    <location>
        <begin position="119"/>
        <end position="137"/>
    </location>
</feature>
<feature type="transmembrane region" description="Helical" evidence="6">
    <location>
        <begin position="279"/>
        <end position="298"/>
    </location>
</feature>
<feature type="transmembrane region" description="Helical" evidence="6">
    <location>
        <begin position="149"/>
        <end position="170"/>
    </location>
</feature>
<dbReference type="InterPro" id="IPR001958">
    <property type="entry name" value="Tet-R_TetA/multi-R_MdtG-like"/>
</dbReference>
<dbReference type="PRINTS" id="PR01035">
    <property type="entry name" value="TCRTETA"/>
</dbReference>
<keyword evidence="3 6" id="KW-0812">Transmembrane</keyword>
<dbReference type="OrthoDB" id="2985014at2759"/>
<dbReference type="GO" id="GO:0016020">
    <property type="term" value="C:membrane"/>
    <property type="evidence" value="ECO:0007669"/>
    <property type="project" value="UniProtKB-SubCell"/>
</dbReference>
<dbReference type="AlphaFoldDB" id="A0A9P8I0R8"/>
<comment type="subcellular location">
    <subcellularLocation>
        <location evidence="1">Membrane</location>
        <topology evidence="1">Multi-pass membrane protein</topology>
    </subcellularLocation>
</comment>
<feature type="transmembrane region" description="Helical" evidence="6">
    <location>
        <begin position="93"/>
        <end position="112"/>
    </location>
</feature>
<feature type="transmembrane region" description="Helical" evidence="6">
    <location>
        <begin position="54"/>
        <end position="73"/>
    </location>
</feature>
<reference evidence="7" key="1">
    <citation type="submission" date="2021-03" db="EMBL/GenBank/DDBJ databases">
        <title>Comparative genomics and phylogenomic investigation of the class Geoglossomycetes provide insights into ecological specialization and systematics.</title>
        <authorList>
            <person name="Melie T."/>
            <person name="Pirro S."/>
            <person name="Miller A.N."/>
            <person name="Quandt A."/>
        </authorList>
    </citation>
    <scope>NUCLEOTIDE SEQUENCE</scope>
    <source>
        <strain evidence="7">GBOQ0MN5Z8</strain>
    </source>
</reference>
<feature type="transmembrane region" description="Helical" evidence="6">
    <location>
        <begin position="369"/>
        <end position="391"/>
    </location>
</feature>
<evidence type="ECO:0000256" key="6">
    <source>
        <dbReference type="SAM" id="Phobius"/>
    </source>
</evidence>
<evidence type="ECO:0000256" key="3">
    <source>
        <dbReference type="ARBA" id="ARBA00022692"/>
    </source>
</evidence>
<sequence>MEVLQPDDRVEVGSVMPVASGVAGGEDNKAYGLRHECVDPEVERRVVRKLDRRLVPLLAVLYLLSVLDRSNIGNARIAGMSAYLHLSGSRYDWLLTLFYISYITFEWFALMWKVVPAHIWAACTVLAWGTVATLQSTTTSFAGEAACRFLLGMAEAGFGPGIPYLLSFFYMRRELGFRIGMFLAAAPLANSFAGGLAYFMAPVAFFFLPDSPEKAKFLTVEEKAIARARSVRQVGEGERVGSIDWRQVKGALCDVKVGENPKIVIFTSWLADRTQQRGLTIMILATTGGVGYILLATAKHVGLRYFGVFLAAAGIFPAIANILPWVLNNQGSDTKRGAGIAILNMVGQCGPLLGTRMYPIKDGPRYRKGQFLCAAFMFFTAFLALGLRTLLSQGNRKFDRKYGTVEAQASSAEAARTEEKGEIEWAMIGVEDGGPAYRYVL</sequence>
<comment type="caution">
    <text evidence="7">The sequence shown here is derived from an EMBL/GenBank/DDBJ whole genome shotgun (WGS) entry which is preliminary data.</text>
</comment>
<dbReference type="PANTHER" id="PTHR43791">
    <property type="entry name" value="PERMEASE-RELATED"/>
    <property type="match status" value="1"/>
</dbReference>
<evidence type="ECO:0000256" key="1">
    <source>
        <dbReference type="ARBA" id="ARBA00004141"/>
    </source>
</evidence>
<dbReference type="EMBL" id="JAGHQL010000087">
    <property type="protein sequence ID" value="KAH0539066.1"/>
    <property type="molecule type" value="Genomic_DNA"/>
</dbReference>
<feature type="transmembrane region" description="Helical" evidence="6">
    <location>
        <begin position="305"/>
        <end position="327"/>
    </location>
</feature>
<dbReference type="InterPro" id="IPR036259">
    <property type="entry name" value="MFS_trans_sf"/>
</dbReference>
<evidence type="ECO:0000313" key="8">
    <source>
        <dbReference type="Proteomes" id="UP000698800"/>
    </source>
</evidence>
<evidence type="ECO:0000256" key="2">
    <source>
        <dbReference type="ARBA" id="ARBA00022448"/>
    </source>
</evidence>
<gene>
    <name evidence="7" type="ORF">FGG08_004364</name>
</gene>
<keyword evidence="8" id="KW-1185">Reference proteome</keyword>
<dbReference type="Gene3D" id="1.20.1250.20">
    <property type="entry name" value="MFS general substrate transporter like domains"/>
    <property type="match status" value="2"/>
</dbReference>
<accession>A0A9P8I0R8</accession>
<organism evidence="7 8">
    <name type="scientific">Glutinoglossum americanum</name>
    <dbReference type="NCBI Taxonomy" id="1670608"/>
    <lineage>
        <taxon>Eukaryota</taxon>
        <taxon>Fungi</taxon>
        <taxon>Dikarya</taxon>
        <taxon>Ascomycota</taxon>
        <taxon>Pezizomycotina</taxon>
        <taxon>Geoglossomycetes</taxon>
        <taxon>Geoglossales</taxon>
        <taxon>Geoglossaceae</taxon>
        <taxon>Glutinoglossum</taxon>
    </lineage>
</organism>
<evidence type="ECO:0000313" key="7">
    <source>
        <dbReference type="EMBL" id="KAH0539066.1"/>
    </source>
</evidence>
<evidence type="ECO:0000256" key="4">
    <source>
        <dbReference type="ARBA" id="ARBA00022989"/>
    </source>
</evidence>
<dbReference type="GO" id="GO:0022857">
    <property type="term" value="F:transmembrane transporter activity"/>
    <property type="evidence" value="ECO:0007669"/>
    <property type="project" value="InterPro"/>
</dbReference>
<proteinExistence type="predicted"/>
<name>A0A9P8I0R8_9PEZI</name>
<dbReference type="Proteomes" id="UP000698800">
    <property type="component" value="Unassembled WGS sequence"/>
</dbReference>
<keyword evidence="4 6" id="KW-1133">Transmembrane helix</keyword>
<keyword evidence="2" id="KW-0813">Transport</keyword>
<protein>
    <submittedName>
        <fullName evidence="7">Uncharacterized protein</fullName>
    </submittedName>
</protein>
<dbReference type="SUPFAM" id="SSF103473">
    <property type="entry name" value="MFS general substrate transporter"/>
    <property type="match status" value="1"/>
</dbReference>
<dbReference type="PANTHER" id="PTHR43791:SF36">
    <property type="entry name" value="TRANSPORTER, PUTATIVE (AFU_ORTHOLOGUE AFUA_6G08340)-RELATED"/>
    <property type="match status" value="1"/>
</dbReference>
<keyword evidence="5 6" id="KW-0472">Membrane</keyword>
<feature type="transmembrane region" description="Helical" evidence="6">
    <location>
        <begin position="182"/>
        <end position="208"/>
    </location>
</feature>
<evidence type="ECO:0000256" key="5">
    <source>
        <dbReference type="ARBA" id="ARBA00023136"/>
    </source>
</evidence>